<feature type="binding site" evidence="6">
    <location>
        <position position="99"/>
    </location>
    <ligand>
        <name>Mg(2+)</name>
        <dbReference type="ChEBI" id="CHEBI:18420"/>
    </ligand>
</feature>
<dbReference type="GO" id="GO:0001973">
    <property type="term" value="P:G protein-coupled adenosine receptor signaling pathway"/>
    <property type="evidence" value="ECO:0007669"/>
    <property type="project" value="TreeGrafter"/>
</dbReference>
<evidence type="ECO:0000256" key="5">
    <source>
        <dbReference type="PIRSR" id="PIRSR601019-1"/>
    </source>
</evidence>
<dbReference type="GO" id="GO:0003924">
    <property type="term" value="F:GTPase activity"/>
    <property type="evidence" value="ECO:0007669"/>
    <property type="project" value="InterPro"/>
</dbReference>
<evidence type="ECO:0000256" key="3">
    <source>
        <dbReference type="ARBA" id="ARBA00023134"/>
    </source>
</evidence>
<dbReference type="GO" id="GO:0005525">
    <property type="term" value="F:GTP binding"/>
    <property type="evidence" value="ECO:0007669"/>
    <property type="project" value="UniProtKB-KW"/>
</dbReference>
<dbReference type="Pfam" id="PF00503">
    <property type="entry name" value="G-alpha"/>
    <property type="match status" value="1"/>
</dbReference>
<reference evidence="7" key="1">
    <citation type="journal article" date="2023" name="Science">
        <title>Genome structures resolve the early diversification of teleost fishes.</title>
        <authorList>
            <person name="Parey E."/>
            <person name="Louis A."/>
            <person name="Montfort J."/>
            <person name="Bouchez O."/>
            <person name="Roques C."/>
            <person name="Iampietro C."/>
            <person name="Lluch J."/>
            <person name="Castinel A."/>
            <person name="Donnadieu C."/>
            <person name="Desvignes T."/>
            <person name="Floi Bucao C."/>
            <person name="Jouanno E."/>
            <person name="Wen M."/>
            <person name="Mejri S."/>
            <person name="Dirks R."/>
            <person name="Jansen H."/>
            <person name="Henkel C."/>
            <person name="Chen W.J."/>
            <person name="Zahm M."/>
            <person name="Cabau C."/>
            <person name="Klopp C."/>
            <person name="Thompson A.W."/>
            <person name="Robinson-Rechavi M."/>
            <person name="Braasch I."/>
            <person name="Lecointre G."/>
            <person name="Bobe J."/>
            <person name="Postlethwait J.H."/>
            <person name="Berthelot C."/>
            <person name="Roest Crollius H."/>
            <person name="Guiguen Y."/>
        </authorList>
    </citation>
    <scope>NUCLEOTIDE SEQUENCE</scope>
    <source>
        <strain evidence="7">NC1722</strain>
    </source>
</reference>
<keyword evidence="8" id="KW-1185">Reference proteome</keyword>
<keyword evidence="6" id="KW-0460">Magnesium</keyword>
<accession>A0AAD7W425</accession>
<evidence type="ECO:0000256" key="4">
    <source>
        <dbReference type="ARBA" id="ARBA00023139"/>
    </source>
</evidence>
<keyword evidence="1" id="KW-0519">Myristate</keyword>
<evidence type="ECO:0000256" key="1">
    <source>
        <dbReference type="ARBA" id="ARBA00022707"/>
    </source>
</evidence>
<keyword evidence="2 5" id="KW-0547">Nucleotide-binding</keyword>
<dbReference type="GO" id="GO:0005834">
    <property type="term" value="C:heterotrimeric G-protein complex"/>
    <property type="evidence" value="ECO:0007669"/>
    <property type="project" value="TreeGrafter"/>
</dbReference>
<evidence type="ECO:0000256" key="2">
    <source>
        <dbReference type="ARBA" id="ARBA00022741"/>
    </source>
</evidence>
<dbReference type="GO" id="GO:0007193">
    <property type="term" value="P:adenylate cyclase-inhibiting G protein-coupled receptor signaling pathway"/>
    <property type="evidence" value="ECO:0007669"/>
    <property type="project" value="TreeGrafter"/>
</dbReference>
<keyword evidence="3 5" id="KW-0342">GTP-binding</keyword>
<dbReference type="InterPro" id="IPR011025">
    <property type="entry name" value="GproteinA_insert"/>
</dbReference>
<dbReference type="Gene3D" id="1.10.400.10">
    <property type="entry name" value="GI Alpha 1, domain 2-like"/>
    <property type="match status" value="1"/>
</dbReference>
<dbReference type="GO" id="GO:0007214">
    <property type="term" value="P:gamma-aminobutyric acid signaling pathway"/>
    <property type="evidence" value="ECO:0007669"/>
    <property type="project" value="TreeGrafter"/>
</dbReference>
<dbReference type="PANTHER" id="PTHR10218:SF73">
    <property type="entry name" value="GUANINE NUCLEOTIDE-BINDING PROTEIN G(I) SUBUNIT ALPHA-2"/>
    <property type="match status" value="1"/>
</dbReference>
<keyword evidence="4" id="KW-0449">Lipoprotein</keyword>
<feature type="binding site" evidence="5">
    <location>
        <begin position="95"/>
        <end position="100"/>
    </location>
    <ligand>
        <name>GTP</name>
        <dbReference type="ChEBI" id="CHEBI:37565"/>
    </ligand>
</feature>
<dbReference type="Proteomes" id="UP001221898">
    <property type="component" value="Unassembled WGS sequence"/>
</dbReference>
<protein>
    <submittedName>
        <fullName evidence="7">Uncharacterized protein</fullName>
    </submittedName>
</protein>
<keyword evidence="6" id="KW-0479">Metal-binding</keyword>
<evidence type="ECO:0000313" key="8">
    <source>
        <dbReference type="Proteomes" id="UP001221898"/>
    </source>
</evidence>
<dbReference type="AlphaFoldDB" id="A0AAD7W425"/>
<organism evidence="7 8">
    <name type="scientific">Aldrovandia affinis</name>
    <dbReference type="NCBI Taxonomy" id="143900"/>
    <lineage>
        <taxon>Eukaryota</taxon>
        <taxon>Metazoa</taxon>
        <taxon>Chordata</taxon>
        <taxon>Craniata</taxon>
        <taxon>Vertebrata</taxon>
        <taxon>Euteleostomi</taxon>
        <taxon>Actinopterygii</taxon>
        <taxon>Neopterygii</taxon>
        <taxon>Teleostei</taxon>
        <taxon>Notacanthiformes</taxon>
        <taxon>Halosauridae</taxon>
        <taxon>Aldrovandia</taxon>
    </lineage>
</organism>
<evidence type="ECO:0000256" key="6">
    <source>
        <dbReference type="PIRSR" id="PIRSR601019-2"/>
    </source>
</evidence>
<gene>
    <name evidence="7" type="ORF">AAFF_G00232740</name>
</gene>
<dbReference type="GO" id="GO:0046872">
    <property type="term" value="F:metal ion binding"/>
    <property type="evidence" value="ECO:0007669"/>
    <property type="project" value="UniProtKB-KW"/>
</dbReference>
<evidence type="ECO:0000313" key="7">
    <source>
        <dbReference type="EMBL" id="KAJ8378980.1"/>
    </source>
</evidence>
<proteinExistence type="predicted"/>
<feature type="binding site" evidence="5">
    <location>
        <begin position="203"/>
        <end position="204"/>
    </location>
    <ligand>
        <name>GTP</name>
        <dbReference type="ChEBI" id="CHEBI:37565"/>
    </ligand>
</feature>
<comment type="caution">
    <text evidence="7">The sequence shown here is derived from an EMBL/GenBank/DDBJ whole genome shotgun (WGS) entry which is preliminary data.</text>
</comment>
<dbReference type="SUPFAM" id="SSF47895">
    <property type="entry name" value="Transducin (alpha subunit), insertion domain"/>
    <property type="match status" value="1"/>
</dbReference>
<dbReference type="EMBL" id="JAINUG010000305">
    <property type="protein sequence ID" value="KAJ8378980.1"/>
    <property type="molecule type" value="Genomic_DNA"/>
</dbReference>
<dbReference type="PANTHER" id="PTHR10218">
    <property type="entry name" value="GTP-BINDING PROTEIN ALPHA SUBUNIT"/>
    <property type="match status" value="1"/>
</dbReference>
<dbReference type="GO" id="GO:0031683">
    <property type="term" value="F:G-protein beta/gamma-subunit complex binding"/>
    <property type="evidence" value="ECO:0007669"/>
    <property type="project" value="InterPro"/>
</dbReference>
<dbReference type="PROSITE" id="PS51882">
    <property type="entry name" value="G_ALPHA"/>
    <property type="match status" value="1"/>
</dbReference>
<sequence length="206" mass="22625">MSEGEPCAARGASACRASLQETGVEALGRDSGAGLSFQDGRQRVNQNALEMRVLLSLPWWPASDDQRGNLLQALQSQCQTLSERDTQMLCPGAGESGKSTIVKQMKIIHEDGYSEDECRQYRAVVYSNTIQSIMAITKAMANLKIEYGAPARADDARQLFSLSAAAEEQGVLPDELSSVIRRLWADSRVQECFTRSREYQLNDSAA</sequence>
<keyword evidence="4" id="KW-0564">Palmitate</keyword>
<dbReference type="GO" id="GO:0005737">
    <property type="term" value="C:cytoplasm"/>
    <property type="evidence" value="ECO:0007669"/>
    <property type="project" value="TreeGrafter"/>
</dbReference>
<name>A0AAD7W425_9TELE</name>
<dbReference type="InterPro" id="IPR001019">
    <property type="entry name" value="Gprotein_alpha_su"/>
</dbReference>
<dbReference type="GO" id="GO:0001664">
    <property type="term" value="F:G protein-coupled receptor binding"/>
    <property type="evidence" value="ECO:0007669"/>
    <property type="project" value="TreeGrafter"/>
</dbReference>
<dbReference type="SMART" id="SM00275">
    <property type="entry name" value="G_alpha"/>
    <property type="match status" value="1"/>
</dbReference>